<dbReference type="InterPro" id="IPR050238">
    <property type="entry name" value="DNA_Rep/Repair_Clamp_Loader"/>
</dbReference>
<dbReference type="SUPFAM" id="SSF52540">
    <property type="entry name" value="P-loop containing nucleoside triphosphate hydrolases"/>
    <property type="match status" value="1"/>
</dbReference>
<dbReference type="PANTHER" id="PTHR11669:SF8">
    <property type="entry name" value="DNA POLYMERASE III SUBUNIT DELTA"/>
    <property type="match status" value="1"/>
</dbReference>
<dbReference type="EMBL" id="METM01000014">
    <property type="protein sequence ID" value="OGB90176.1"/>
    <property type="molecule type" value="Genomic_DNA"/>
</dbReference>
<dbReference type="InterPro" id="IPR027417">
    <property type="entry name" value="P-loop_NTPase"/>
</dbReference>
<protein>
    <recommendedName>
        <fullName evidence="3">DNA polymerase III subunit delta</fullName>
    </recommendedName>
</protein>
<gene>
    <name evidence="1" type="ORF">A2625_04255</name>
</gene>
<dbReference type="AlphaFoldDB" id="A0A1F4Q2W0"/>
<organism evidence="1 2">
    <name type="scientific">candidate division WOR-1 bacterium RIFCSPHIGHO2_01_FULL_53_15</name>
    <dbReference type="NCBI Taxonomy" id="1802564"/>
    <lineage>
        <taxon>Bacteria</taxon>
        <taxon>Bacillati</taxon>
        <taxon>Saganbacteria</taxon>
    </lineage>
</organism>
<accession>A0A1F4Q2W0</accession>
<dbReference type="Pfam" id="PF13177">
    <property type="entry name" value="DNA_pol3_delta2"/>
    <property type="match status" value="1"/>
</dbReference>
<dbReference type="Gene3D" id="3.40.50.300">
    <property type="entry name" value="P-loop containing nucleotide triphosphate hydrolases"/>
    <property type="match status" value="1"/>
</dbReference>
<sequence length="240" mass="26830">MHRVLEGIAANGRIASAYLFIGPLSSAKAGEAADFAERLGCRKIDLLKVAPDLPAGRQAGLSIKIEQVREIQRAVRYGPSAGDYQFVIIERADEMTAEAAGAFLKTLEEPPPRVVFILLVEREDRVFPTIHSRCQKVIFGEAFRAWRREPGNGYYEELKAVKRKSVLELLELSARIGKENKEEEGGAGVQKLLYDLAYYAKEELANVKMTRIVLDAVKNLKKKANLKLTLDLMCLKLNEL</sequence>
<name>A0A1F4Q2W0_UNCSA</name>
<reference evidence="1 2" key="1">
    <citation type="journal article" date="2016" name="Nat. Commun.">
        <title>Thousands of microbial genomes shed light on interconnected biogeochemical processes in an aquifer system.</title>
        <authorList>
            <person name="Anantharaman K."/>
            <person name="Brown C.T."/>
            <person name="Hug L.A."/>
            <person name="Sharon I."/>
            <person name="Castelle C.J."/>
            <person name="Probst A.J."/>
            <person name="Thomas B.C."/>
            <person name="Singh A."/>
            <person name="Wilkins M.J."/>
            <person name="Karaoz U."/>
            <person name="Brodie E.L."/>
            <person name="Williams K.H."/>
            <person name="Hubbard S.S."/>
            <person name="Banfield J.F."/>
        </authorList>
    </citation>
    <scope>NUCLEOTIDE SEQUENCE [LARGE SCALE GENOMIC DNA]</scope>
</reference>
<evidence type="ECO:0008006" key="3">
    <source>
        <dbReference type="Google" id="ProtNLM"/>
    </source>
</evidence>
<proteinExistence type="predicted"/>
<dbReference type="Proteomes" id="UP000178724">
    <property type="component" value="Unassembled WGS sequence"/>
</dbReference>
<dbReference type="PANTHER" id="PTHR11669">
    <property type="entry name" value="REPLICATION FACTOR C / DNA POLYMERASE III GAMMA-TAU SUBUNIT"/>
    <property type="match status" value="1"/>
</dbReference>
<evidence type="ECO:0000313" key="2">
    <source>
        <dbReference type="Proteomes" id="UP000178724"/>
    </source>
</evidence>
<comment type="caution">
    <text evidence="1">The sequence shown here is derived from an EMBL/GenBank/DDBJ whole genome shotgun (WGS) entry which is preliminary data.</text>
</comment>
<evidence type="ECO:0000313" key="1">
    <source>
        <dbReference type="EMBL" id="OGB90176.1"/>
    </source>
</evidence>
<dbReference type="GO" id="GO:0006261">
    <property type="term" value="P:DNA-templated DNA replication"/>
    <property type="evidence" value="ECO:0007669"/>
    <property type="project" value="TreeGrafter"/>
</dbReference>